<feature type="transmembrane region" description="Helical" evidence="1">
    <location>
        <begin position="102"/>
        <end position="123"/>
    </location>
</feature>
<evidence type="ECO:0000313" key="3">
    <source>
        <dbReference type="Proteomes" id="UP001259572"/>
    </source>
</evidence>
<accession>A0ABU3Q8A1</accession>
<keyword evidence="1" id="KW-0472">Membrane</keyword>
<dbReference type="Proteomes" id="UP001259572">
    <property type="component" value="Unassembled WGS sequence"/>
</dbReference>
<name>A0ABU3Q8A1_9SPHN</name>
<reference evidence="2 3" key="1">
    <citation type="submission" date="2023-05" db="EMBL/GenBank/DDBJ databases">
        <authorList>
            <person name="Guo Y."/>
        </authorList>
    </citation>
    <scope>NUCLEOTIDE SEQUENCE [LARGE SCALE GENOMIC DNA]</scope>
    <source>
        <strain evidence="2 3">GR2756</strain>
    </source>
</reference>
<evidence type="ECO:0000313" key="2">
    <source>
        <dbReference type="EMBL" id="MDT9599155.1"/>
    </source>
</evidence>
<dbReference type="EMBL" id="JAVUPU010000004">
    <property type="protein sequence ID" value="MDT9599155.1"/>
    <property type="molecule type" value="Genomic_DNA"/>
</dbReference>
<proteinExistence type="predicted"/>
<keyword evidence="1" id="KW-0812">Transmembrane</keyword>
<keyword evidence="3" id="KW-1185">Reference proteome</keyword>
<sequence length="291" mass="30640">MMADVGSDQAESPDGWESLAGEGKRLRDRFGALGNGPGWFSPAGGRKLLLSLDAAVASFAAASLAFLIYAMPASLFSRLVVASGLPGLVPAAEPPLGMTARFAVLVAAAALCFLGIWSLLRLLDRIPARRPQRHYVTFPTEAPRLRRGDAHPDAPPRPPLLAGHDFGEPFETWPADPADPAVAEQIAEPLILSDPLPQEAIVEAAAAAPEHDFERVSAPAPARGAAVIDALKVALPDPAEESVTGLMQRLEGGLVRREQAPVAEPAPPAEAPAGHRLRSAINDLERMAKGR</sequence>
<protein>
    <submittedName>
        <fullName evidence="2">Uncharacterized protein</fullName>
    </submittedName>
</protein>
<evidence type="ECO:0000256" key="1">
    <source>
        <dbReference type="SAM" id="Phobius"/>
    </source>
</evidence>
<organism evidence="2 3">
    <name type="scientific">Sphingosinicella rhizophila</name>
    <dbReference type="NCBI Taxonomy" id="3050082"/>
    <lineage>
        <taxon>Bacteria</taxon>
        <taxon>Pseudomonadati</taxon>
        <taxon>Pseudomonadota</taxon>
        <taxon>Alphaproteobacteria</taxon>
        <taxon>Sphingomonadales</taxon>
        <taxon>Sphingosinicellaceae</taxon>
        <taxon>Sphingosinicella</taxon>
    </lineage>
</organism>
<comment type="caution">
    <text evidence="2">The sequence shown here is derived from an EMBL/GenBank/DDBJ whole genome shotgun (WGS) entry which is preliminary data.</text>
</comment>
<dbReference type="RefSeq" id="WP_315725832.1">
    <property type="nucleotide sequence ID" value="NZ_JAVUPU010000004.1"/>
</dbReference>
<gene>
    <name evidence="2" type="ORF">RQX22_09360</name>
</gene>
<keyword evidence="1" id="KW-1133">Transmembrane helix</keyword>
<feature type="transmembrane region" description="Helical" evidence="1">
    <location>
        <begin position="48"/>
        <end position="71"/>
    </location>
</feature>